<dbReference type="InterPro" id="IPR019198">
    <property type="entry name" value="Beta_propeller_containing"/>
</dbReference>
<protein>
    <recommendedName>
        <fullName evidence="6">Beta propeller domain-containing protein</fullName>
    </recommendedName>
</protein>
<feature type="region of interest" description="Disordered" evidence="2">
    <location>
        <begin position="119"/>
        <end position="146"/>
    </location>
</feature>
<evidence type="ECO:0008006" key="6">
    <source>
        <dbReference type="Google" id="ProtNLM"/>
    </source>
</evidence>
<keyword evidence="3" id="KW-0472">Membrane</keyword>
<keyword evidence="3" id="KW-0812">Transmembrane</keyword>
<keyword evidence="5" id="KW-1185">Reference proteome</keyword>
<evidence type="ECO:0000256" key="2">
    <source>
        <dbReference type="SAM" id="MobiDB-lite"/>
    </source>
</evidence>
<proteinExistence type="predicted"/>
<sequence length="680" mass="75224">MDEKEKRLLEEIEASCQETEIPEGLKPEEMEKRLEAVSEEMRKETKHTGLIGKYAVVAAAAILVVGLAGTGIWKLNLGTKTADQVKEQAKVSIEELEDQKASAKVETAKNYEEVYNEMLGDQSDSDKESTSSSASTADSAVDSDFGVSANGSQEIATLEGGAASNGTDKAVASGAGYLDTNTREEEVGEADIVKTDGNYLYILYGNKIRILDIRNPEMEELGMIRIGGNTDPVELYVKDDRLVVFYNETVQKNSDQAEDSSAYGADYQSYTVAETYDLSDRREPVSLGSVQLGGYYRTVRISGDYIYLFSDYYADYNANRKVAESYIPTVQGKTIASNCIFLPGTIGTNQFLVVGSFSLKDPTQIIDSKAILSNGGDCYVSEDNIYVYEYVYDEKEDYDQTLIRKISYKEGKLKGVAQTKIWGQVKDSFCIDEYDGNLRLVTTVNPVYHYGKDGGIELYDASVEENGSSNALYILDKKLNVTGKIEKLAPNEEVYSARFMGKTAYFVTYEQVDPLFSADLSDPQNPKILGALKIPGFSDYLHGYGEGRLLGIGMETDEAGAQDGVKLSLFDISDPTDVTEVQKTVLEGFYATDLSYNYKLAAIDSKQNLIGFSAYGDGTHYFIYRYDEKEGFVCVLDKEVNSYGSEIRGLYAGNRFYLVQGNAVESFDLNTFDKIDDIVL</sequence>
<dbReference type="Proteomes" id="UP000265643">
    <property type="component" value="Unassembled WGS sequence"/>
</dbReference>
<reference evidence="5" key="1">
    <citation type="submission" date="2018-09" db="EMBL/GenBank/DDBJ databases">
        <title>Draft Genome Sequence of Mediterraneibacter sp. KCTC 15684.</title>
        <authorList>
            <person name="Kim J.S."/>
            <person name="Han K.I."/>
            <person name="Suh M.K."/>
            <person name="Lee K.C."/>
            <person name="Eom M.K."/>
            <person name="Lee J.H."/>
            <person name="Park S.H."/>
            <person name="Kang S.W."/>
            <person name="Park J.E."/>
            <person name="Oh B.S."/>
            <person name="Yu S.Y."/>
            <person name="Choi S.H."/>
            <person name="Lee D.H."/>
            <person name="Yoon H."/>
            <person name="Kim B."/>
            <person name="Yang S.J."/>
            <person name="Lee J.S."/>
        </authorList>
    </citation>
    <scope>NUCLEOTIDE SEQUENCE [LARGE SCALE GENOMIC DNA]</scope>
    <source>
        <strain evidence="5">KCTC 15684</strain>
    </source>
</reference>
<keyword evidence="3" id="KW-1133">Transmembrane helix</keyword>
<feature type="coiled-coil region" evidence="1">
    <location>
        <begin position="79"/>
        <end position="113"/>
    </location>
</feature>
<comment type="caution">
    <text evidence="4">The sequence shown here is derived from an EMBL/GenBank/DDBJ whole genome shotgun (WGS) entry which is preliminary data.</text>
</comment>
<feature type="compositionally biased region" description="Low complexity" evidence="2">
    <location>
        <begin position="130"/>
        <end position="144"/>
    </location>
</feature>
<organism evidence="4 5">
    <name type="scientific">Mediterraneibacter butyricigenes</name>
    <dbReference type="NCBI Taxonomy" id="2316025"/>
    <lineage>
        <taxon>Bacteria</taxon>
        <taxon>Bacillati</taxon>
        <taxon>Bacillota</taxon>
        <taxon>Clostridia</taxon>
        <taxon>Lachnospirales</taxon>
        <taxon>Lachnospiraceae</taxon>
        <taxon>Mediterraneibacter</taxon>
    </lineage>
</organism>
<keyword evidence="1" id="KW-0175">Coiled coil</keyword>
<evidence type="ECO:0000256" key="3">
    <source>
        <dbReference type="SAM" id="Phobius"/>
    </source>
</evidence>
<accession>A0A391PJJ4</accession>
<dbReference type="EMBL" id="BHGK01000001">
    <property type="protein sequence ID" value="GCA66862.1"/>
    <property type="molecule type" value="Genomic_DNA"/>
</dbReference>
<name>A0A391PJJ4_9FIRM</name>
<evidence type="ECO:0000313" key="4">
    <source>
        <dbReference type="EMBL" id="GCA66862.1"/>
    </source>
</evidence>
<dbReference type="AlphaFoldDB" id="A0A391PJJ4"/>
<dbReference type="RefSeq" id="WP_119297882.1">
    <property type="nucleotide sequence ID" value="NZ_BHGK01000001.1"/>
</dbReference>
<gene>
    <name evidence="4" type="ORF">KGMB01110_12980</name>
</gene>
<evidence type="ECO:0000256" key="1">
    <source>
        <dbReference type="SAM" id="Coils"/>
    </source>
</evidence>
<evidence type="ECO:0000313" key="5">
    <source>
        <dbReference type="Proteomes" id="UP000265643"/>
    </source>
</evidence>
<feature type="transmembrane region" description="Helical" evidence="3">
    <location>
        <begin position="51"/>
        <end position="73"/>
    </location>
</feature>
<dbReference type="Pfam" id="PF09826">
    <property type="entry name" value="Beta_propel"/>
    <property type="match status" value="1"/>
</dbReference>